<sequence>MKAYMTNGTYEFLNKLKNKHTISPFLLMNNRENAIAFYESEKQSIFQTGRNYEVIAKEGNLSEEGFASIIHLPITDEGRPIFELEWKDKLKRVGQLNGLIAARVLRPLRGNEYLILTEWADNKVYQTQKDFFIEEEKSPYSSAGPNYTKTYHVGEKEED</sequence>
<name>A0A7C8GVC6_9BACI</name>
<proteinExistence type="predicted"/>
<dbReference type="OrthoDB" id="2352283at2"/>
<keyword evidence="2" id="KW-0503">Monooxygenase</keyword>
<dbReference type="AlphaFoldDB" id="A0A7C8GVC6"/>
<evidence type="ECO:0000256" key="1">
    <source>
        <dbReference type="SAM" id="MobiDB-lite"/>
    </source>
</evidence>
<reference evidence="2 3" key="1">
    <citation type="submission" date="2019-10" db="EMBL/GenBank/DDBJ databases">
        <title>Gracilibacillus sp. nov. isolated from rice seeds.</title>
        <authorList>
            <person name="He S."/>
        </authorList>
    </citation>
    <scope>NUCLEOTIDE SEQUENCE [LARGE SCALE GENOMIC DNA]</scope>
    <source>
        <strain evidence="2 3">TD8</strain>
    </source>
</reference>
<organism evidence="2 3">
    <name type="scientific">Gracilibacillus oryzae</name>
    <dbReference type="NCBI Taxonomy" id="1672701"/>
    <lineage>
        <taxon>Bacteria</taxon>
        <taxon>Bacillati</taxon>
        <taxon>Bacillota</taxon>
        <taxon>Bacilli</taxon>
        <taxon>Bacillales</taxon>
        <taxon>Bacillaceae</taxon>
        <taxon>Gracilibacillus</taxon>
    </lineage>
</organism>
<keyword evidence="2" id="KW-0560">Oxidoreductase</keyword>
<accession>A0A7C8GVC6</accession>
<dbReference type="EMBL" id="WEID01000008">
    <property type="protein sequence ID" value="KAB8139014.1"/>
    <property type="molecule type" value="Genomic_DNA"/>
</dbReference>
<dbReference type="Gene3D" id="3.30.70.100">
    <property type="match status" value="1"/>
</dbReference>
<dbReference type="InterPro" id="IPR050404">
    <property type="entry name" value="Heme-degrading_MO"/>
</dbReference>
<comment type="caution">
    <text evidence="2">The sequence shown here is derived from an EMBL/GenBank/DDBJ whole genome shotgun (WGS) entry which is preliminary data.</text>
</comment>
<dbReference type="Proteomes" id="UP000480246">
    <property type="component" value="Unassembled WGS sequence"/>
</dbReference>
<dbReference type="PANTHER" id="PTHR34474">
    <property type="entry name" value="SIGNAL TRANSDUCTION PROTEIN TRAP"/>
    <property type="match status" value="1"/>
</dbReference>
<dbReference type="RefSeq" id="WP_153401177.1">
    <property type="nucleotide sequence ID" value="NZ_ML762424.1"/>
</dbReference>
<dbReference type="PANTHER" id="PTHR34474:SF2">
    <property type="entry name" value="SIGNAL TRANSDUCTION PROTEIN TRAP"/>
    <property type="match status" value="1"/>
</dbReference>
<dbReference type="GO" id="GO:0004497">
    <property type="term" value="F:monooxygenase activity"/>
    <property type="evidence" value="ECO:0007669"/>
    <property type="project" value="UniProtKB-KW"/>
</dbReference>
<evidence type="ECO:0000313" key="3">
    <source>
        <dbReference type="Proteomes" id="UP000480246"/>
    </source>
</evidence>
<evidence type="ECO:0000313" key="2">
    <source>
        <dbReference type="EMBL" id="KAB8139014.1"/>
    </source>
</evidence>
<dbReference type="InterPro" id="IPR011008">
    <property type="entry name" value="Dimeric_a/b-barrel"/>
</dbReference>
<gene>
    <name evidence="2" type="ORF">F9U64_02120</name>
</gene>
<feature type="compositionally biased region" description="Polar residues" evidence="1">
    <location>
        <begin position="139"/>
        <end position="149"/>
    </location>
</feature>
<feature type="region of interest" description="Disordered" evidence="1">
    <location>
        <begin position="139"/>
        <end position="159"/>
    </location>
</feature>
<keyword evidence="3" id="KW-1185">Reference proteome</keyword>
<protein>
    <submittedName>
        <fullName evidence="2">Antibiotic biosynthesis monooxygenase</fullName>
    </submittedName>
</protein>
<dbReference type="SUPFAM" id="SSF54909">
    <property type="entry name" value="Dimeric alpha+beta barrel"/>
    <property type="match status" value="1"/>
</dbReference>